<dbReference type="Proteomes" id="UP000184212">
    <property type="component" value="Unassembled WGS sequence"/>
</dbReference>
<name>A0A1M5LQA4_9BACT</name>
<evidence type="ECO:0000313" key="1">
    <source>
        <dbReference type="EMBL" id="SHG67231.1"/>
    </source>
</evidence>
<gene>
    <name evidence="1" type="ORF">SAMN04488109_1339</name>
</gene>
<dbReference type="AlphaFoldDB" id="A0A1M5LQA4"/>
<reference evidence="1 2" key="1">
    <citation type="submission" date="2016-11" db="EMBL/GenBank/DDBJ databases">
        <authorList>
            <person name="Jaros S."/>
            <person name="Januszkiewicz K."/>
            <person name="Wedrychowicz H."/>
        </authorList>
    </citation>
    <scope>NUCLEOTIDE SEQUENCE [LARGE SCALE GENOMIC DNA]</scope>
    <source>
        <strain evidence="1 2">DSM 24574</strain>
    </source>
</reference>
<dbReference type="EMBL" id="FQWQ01000001">
    <property type="protein sequence ID" value="SHG67231.1"/>
    <property type="molecule type" value="Genomic_DNA"/>
</dbReference>
<dbReference type="RefSeq" id="WP_073132133.1">
    <property type="nucleotide sequence ID" value="NZ_FQWQ01000001.1"/>
</dbReference>
<accession>A0A1M5LQA4</accession>
<organism evidence="1 2">
    <name type="scientific">Chryseolinea serpens</name>
    <dbReference type="NCBI Taxonomy" id="947013"/>
    <lineage>
        <taxon>Bacteria</taxon>
        <taxon>Pseudomonadati</taxon>
        <taxon>Bacteroidota</taxon>
        <taxon>Cytophagia</taxon>
        <taxon>Cytophagales</taxon>
        <taxon>Fulvivirgaceae</taxon>
        <taxon>Chryseolinea</taxon>
    </lineage>
</organism>
<proteinExistence type="predicted"/>
<protein>
    <submittedName>
        <fullName evidence="1">Uncharacterized protein</fullName>
    </submittedName>
</protein>
<evidence type="ECO:0000313" key="2">
    <source>
        <dbReference type="Proteomes" id="UP000184212"/>
    </source>
</evidence>
<sequence>MTIRTFPGVFILVFLSPLFSRGQQILYTHHTTGTLKDFSAVRLGDSLLFSFKDIPNDSRRARHAVWLADSTVRSVDPLDADVFAAARFGHADYLYFIEEKSRSRRLKAWIYNDSTKARTEAADTLFLHGKIIGSYVDKNLFVVAFREMGSEISLVEINRMRVVSEKRFHLPQPIAPEIAVGSVDFYTDASEINTFQGRSQVKVFKYDKLYVIYDLGSRTYVMTLDPQTGTTDLKPFLASSEAADFRSFLIDGKLFRILHSKKKFQLDIFDLATRAQLAKSELTAQPDFNAYFRYGRKNVIHHKHKFSNMLKAANVSTPQLAVLKRDGQYIVHWGDYYDENGMGGAGGGIIGLMVTTAILQMMEGPGLNHYFYYAWNEQQNSFQRLDPPLALVRDAIDCYEMDHVVRFEDKRYVAYRDGVAAIYYDSSARTVSVVYFD</sequence>
<keyword evidence="2" id="KW-1185">Reference proteome</keyword>